<dbReference type="AlphaFoldDB" id="A0A7S3CJT5"/>
<protein>
    <submittedName>
        <fullName evidence="1">Uncharacterized protein</fullName>
    </submittedName>
</protein>
<reference evidence="1" key="1">
    <citation type="submission" date="2021-01" db="EMBL/GenBank/DDBJ databases">
        <authorList>
            <person name="Corre E."/>
            <person name="Pelletier E."/>
            <person name="Niang G."/>
            <person name="Scheremetjew M."/>
            <person name="Finn R."/>
            <person name="Kale V."/>
            <person name="Holt S."/>
            <person name="Cochrane G."/>
            <person name="Meng A."/>
            <person name="Brown T."/>
            <person name="Cohen L."/>
        </authorList>
    </citation>
    <scope>NUCLEOTIDE SEQUENCE</scope>
    <source>
        <strain evidence="1">Ras09</strain>
    </source>
</reference>
<proteinExistence type="predicted"/>
<dbReference type="EMBL" id="HBIA01003557">
    <property type="protein sequence ID" value="CAE0230060.1"/>
    <property type="molecule type" value="Transcribed_RNA"/>
</dbReference>
<accession>A0A7S3CJT5</accession>
<gene>
    <name evidence="1" type="ORF">SRAS04492_LOCUS1847</name>
</gene>
<organism evidence="1">
    <name type="scientific">Strombidium rassoulzadegani</name>
    <dbReference type="NCBI Taxonomy" id="1082188"/>
    <lineage>
        <taxon>Eukaryota</taxon>
        <taxon>Sar</taxon>
        <taxon>Alveolata</taxon>
        <taxon>Ciliophora</taxon>
        <taxon>Intramacronucleata</taxon>
        <taxon>Spirotrichea</taxon>
        <taxon>Oligotrichia</taxon>
        <taxon>Strombidiidae</taxon>
        <taxon>Strombidium</taxon>
    </lineage>
</organism>
<sequence length="113" mass="13144">MLSRLSKEDLPTKDAYRRGIYHGDSAKGITQKLFSQLDKNAREKRGKRDEVKILETKNRLRVKKQLFLIRKFLGLPLSSSVDPQTASSDPKFYHDLVKVDDERTTRLRQAKLD</sequence>
<name>A0A7S3CJT5_9SPIT</name>
<evidence type="ECO:0000313" key="1">
    <source>
        <dbReference type="EMBL" id="CAE0230060.1"/>
    </source>
</evidence>